<dbReference type="Proteomes" id="UP000479692">
    <property type="component" value="Unassembled WGS sequence"/>
</dbReference>
<dbReference type="InterPro" id="IPR043773">
    <property type="entry name" value="JetA"/>
</dbReference>
<name>A0A7C9LW84_9GAMM</name>
<protein>
    <submittedName>
        <fullName evidence="1">Uncharacterized protein</fullName>
    </submittedName>
</protein>
<dbReference type="EMBL" id="WOXT01000001">
    <property type="protein sequence ID" value="MUV13345.1"/>
    <property type="molecule type" value="Genomic_DNA"/>
</dbReference>
<evidence type="ECO:0000313" key="2">
    <source>
        <dbReference type="Proteomes" id="UP000479692"/>
    </source>
</evidence>
<evidence type="ECO:0000313" key="1">
    <source>
        <dbReference type="EMBL" id="MUV13345.1"/>
    </source>
</evidence>
<accession>A0A7C9LW84</accession>
<dbReference type="Pfam" id="PF18982">
    <property type="entry name" value="JetA"/>
    <property type="match status" value="1"/>
</dbReference>
<reference evidence="1 2" key="1">
    <citation type="submission" date="2019-12" db="EMBL/GenBank/DDBJ databases">
        <authorList>
            <person name="Xu J."/>
        </authorList>
    </citation>
    <scope>NUCLEOTIDE SEQUENCE [LARGE SCALE GENOMIC DNA]</scope>
    <source>
        <strain evidence="1 2">HX-5-24</strain>
    </source>
</reference>
<sequence length="489" mass="55937">MLPMPWPGTRGSKLDQEAVAPLFDRLPEGIFRPLGVANSRHYWDVLSRVMSTLWGDDGRAPGEEVSKTVVVRVIESCIVANDPWDGELQTPVGVLSHMIFKTLSEAGWFSVRRRGLVDMVTVKPRIGMLFTMLNEFARQEPEYIGGQVRSILLNLRSVTEDSSDPNACSAYQTAAKQARQCMAHIINTGCRVQDLMDGLVELESARDFVHGFFTDFVERVYIADYSELRTRNHPLQYRGQIIEKTYALQDDEASRERLVSWYVEHIGKGDRERGEAVYRRDTHQLLRLNNIEDHLARLDEEINIANQRALALIEYKLRAPKHLDKLISRACASLAGMEEGHPALPGDAGGVHWSALALAKPRRPFREQVATAVEAIELSDEELAMEWLRRRMVENRKVTAVQLANYVARMLDDKQRVDSDALEIESINDLCCYQRLLLIASRDDAPLQLRRHDPVMQMLRGIRVRFEDERMTNNVYMTHRRFVVEREGA</sequence>
<keyword evidence="2" id="KW-1185">Reference proteome</keyword>
<gene>
    <name evidence="1" type="ORF">GN331_03900</name>
</gene>
<comment type="caution">
    <text evidence="1">The sequence shown here is derived from an EMBL/GenBank/DDBJ whole genome shotgun (WGS) entry which is preliminary data.</text>
</comment>
<dbReference type="AlphaFoldDB" id="A0A7C9LW84"/>
<proteinExistence type="predicted"/>
<organism evidence="1 2">
    <name type="scientific">Noviluteimonas gilva</name>
    <dbReference type="NCBI Taxonomy" id="2682097"/>
    <lineage>
        <taxon>Bacteria</taxon>
        <taxon>Pseudomonadati</taxon>
        <taxon>Pseudomonadota</taxon>
        <taxon>Gammaproteobacteria</taxon>
        <taxon>Lysobacterales</taxon>
        <taxon>Lysobacteraceae</taxon>
        <taxon>Noviluteimonas</taxon>
    </lineage>
</organism>